<dbReference type="EMBL" id="JAAALK010000285">
    <property type="protein sequence ID" value="KAG8065015.1"/>
    <property type="molecule type" value="Genomic_DNA"/>
</dbReference>
<evidence type="ECO:0000313" key="2">
    <source>
        <dbReference type="EMBL" id="KAG8065015.1"/>
    </source>
</evidence>
<keyword evidence="3" id="KW-1185">Reference proteome</keyword>
<reference evidence="2" key="2">
    <citation type="submission" date="2021-02" db="EMBL/GenBank/DDBJ databases">
        <authorList>
            <person name="Kimball J.A."/>
            <person name="Haas M.W."/>
            <person name="Macchietto M."/>
            <person name="Kono T."/>
            <person name="Duquette J."/>
            <person name="Shao M."/>
        </authorList>
    </citation>
    <scope>NUCLEOTIDE SEQUENCE</scope>
    <source>
        <tissue evidence="2">Fresh leaf tissue</tissue>
    </source>
</reference>
<name>A0A8J5RZC0_ZIZPA</name>
<dbReference type="Proteomes" id="UP000729402">
    <property type="component" value="Unassembled WGS sequence"/>
</dbReference>
<protein>
    <submittedName>
        <fullName evidence="2">Uncharacterized protein</fullName>
    </submittedName>
</protein>
<evidence type="ECO:0000256" key="1">
    <source>
        <dbReference type="SAM" id="MobiDB-lite"/>
    </source>
</evidence>
<dbReference type="AlphaFoldDB" id="A0A8J5RZC0"/>
<accession>A0A8J5RZC0</accession>
<sequence length="72" mass="7718">MRRNGLQRATARRAALALRSAVGAGRRGRGRKKKSTPDFFSGMEACGLRIGRDGEGRSRSVPSFFGTDGSGF</sequence>
<organism evidence="2 3">
    <name type="scientific">Zizania palustris</name>
    <name type="common">Northern wild rice</name>
    <dbReference type="NCBI Taxonomy" id="103762"/>
    <lineage>
        <taxon>Eukaryota</taxon>
        <taxon>Viridiplantae</taxon>
        <taxon>Streptophyta</taxon>
        <taxon>Embryophyta</taxon>
        <taxon>Tracheophyta</taxon>
        <taxon>Spermatophyta</taxon>
        <taxon>Magnoliopsida</taxon>
        <taxon>Liliopsida</taxon>
        <taxon>Poales</taxon>
        <taxon>Poaceae</taxon>
        <taxon>BOP clade</taxon>
        <taxon>Oryzoideae</taxon>
        <taxon>Oryzeae</taxon>
        <taxon>Zizaniinae</taxon>
        <taxon>Zizania</taxon>
    </lineage>
</organism>
<gene>
    <name evidence="2" type="ORF">GUJ93_ZPchr0004g39672</name>
</gene>
<proteinExistence type="predicted"/>
<comment type="caution">
    <text evidence="2">The sequence shown here is derived from an EMBL/GenBank/DDBJ whole genome shotgun (WGS) entry which is preliminary data.</text>
</comment>
<feature type="region of interest" description="Disordered" evidence="1">
    <location>
        <begin position="18"/>
        <end position="38"/>
    </location>
</feature>
<feature type="region of interest" description="Disordered" evidence="1">
    <location>
        <begin position="51"/>
        <end position="72"/>
    </location>
</feature>
<reference evidence="2" key="1">
    <citation type="journal article" date="2021" name="bioRxiv">
        <title>Whole Genome Assembly and Annotation of Northern Wild Rice, Zizania palustris L., Supports a Whole Genome Duplication in the Zizania Genus.</title>
        <authorList>
            <person name="Haas M."/>
            <person name="Kono T."/>
            <person name="Macchietto M."/>
            <person name="Millas R."/>
            <person name="McGilp L."/>
            <person name="Shao M."/>
            <person name="Duquette J."/>
            <person name="Hirsch C.N."/>
            <person name="Kimball J."/>
        </authorList>
    </citation>
    <scope>NUCLEOTIDE SEQUENCE</scope>
    <source>
        <tissue evidence="2">Fresh leaf tissue</tissue>
    </source>
</reference>
<evidence type="ECO:0000313" key="3">
    <source>
        <dbReference type="Proteomes" id="UP000729402"/>
    </source>
</evidence>